<evidence type="ECO:0000256" key="5">
    <source>
        <dbReference type="SAM" id="MobiDB-lite"/>
    </source>
</evidence>
<sequence>MQREVRVDEADGADGADGADPVAVAPDLRRPADLEAAYRAHAGELHRFVTRHLRDATAAADVVQEVFVRAWRHAERYDARVAGLRVWLFTIARNLVVDQVRHDRARPGRPTDPGVLGEVAERAARDRGRSFSDDLVTAWFLEEALGMIGADQRVAIVETSLRGRPYAEVAAELDVPVGTLRSRVFHGLRNLRSILDDTGVPL</sequence>
<evidence type="ECO:0000313" key="9">
    <source>
        <dbReference type="Proteomes" id="UP001385809"/>
    </source>
</evidence>
<accession>A0ABU8MQV0</accession>
<dbReference type="PANTHER" id="PTHR43133">
    <property type="entry name" value="RNA POLYMERASE ECF-TYPE SIGMA FACTO"/>
    <property type="match status" value="1"/>
</dbReference>
<dbReference type="Proteomes" id="UP001385809">
    <property type="component" value="Unassembled WGS sequence"/>
</dbReference>
<dbReference type="PANTHER" id="PTHR43133:SF61">
    <property type="entry name" value="ECF RNA POLYMERASE SIGMA FACTOR SIGC"/>
    <property type="match status" value="1"/>
</dbReference>
<comment type="caution">
    <text evidence="8">The sequence shown here is derived from an EMBL/GenBank/DDBJ whole genome shotgun (WGS) entry which is preliminary data.</text>
</comment>
<dbReference type="EMBL" id="JBBEGN010000005">
    <property type="protein sequence ID" value="MEJ2868808.1"/>
    <property type="molecule type" value="Genomic_DNA"/>
</dbReference>
<dbReference type="Pfam" id="PF08281">
    <property type="entry name" value="Sigma70_r4_2"/>
    <property type="match status" value="1"/>
</dbReference>
<dbReference type="Gene3D" id="1.10.1740.10">
    <property type="match status" value="1"/>
</dbReference>
<dbReference type="RefSeq" id="WP_337695374.1">
    <property type="nucleotide sequence ID" value="NZ_JBBEGN010000005.1"/>
</dbReference>
<dbReference type="InterPro" id="IPR039425">
    <property type="entry name" value="RNA_pol_sigma-70-like"/>
</dbReference>
<dbReference type="InterPro" id="IPR013249">
    <property type="entry name" value="RNA_pol_sigma70_r4_t2"/>
</dbReference>
<evidence type="ECO:0000256" key="4">
    <source>
        <dbReference type="ARBA" id="ARBA00023163"/>
    </source>
</evidence>
<reference evidence="8 9" key="1">
    <citation type="submission" date="2024-03" db="EMBL/GenBank/DDBJ databases">
        <title>Actinomycetospora sp. OC33-EN08, a novel actinomycete isolated from wild orchid (Aerides multiflora).</title>
        <authorList>
            <person name="Suriyachadkun C."/>
        </authorList>
    </citation>
    <scope>NUCLEOTIDE SEQUENCE [LARGE SCALE GENOMIC DNA]</scope>
    <source>
        <strain evidence="8 9">OC33-EN08</strain>
    </source>
</reference>
<evidence type="ECO:0000313" key="8">
    <source>
        <dbReference type="EMBL" id="MEJ2868808.1"/>
    </source>
</evidence>
<feature type="region of interest" description="Disordered" evidence="5">
    <location>
        <begin position="1"/>
        <end position="25"/>
    </location>
</feature>
<organism evidence="8 9">
    <name type="scientific">Actinomycetospora aurantiaca</name>
    <dbReference type="NCBI Taxonomy" id="3129233"/>
    <lineage>
        <taxon>Bacteria</taxon>
        <taxon>Bacillati</taxon>
        <taxon>Actinomycetota</taxon>
        <taxon>Actinomycetes</taxon>
        <taxon>Pseudonocardiales</taxon>
        <taxon>Pseudonocardiaceae</taxon>
        <taxon>Actinomycetospora</taxon>
    </lineage>
</organism>
<evidence type="ECO:0000256" key="1">
    <source>
        <dbReference type="ARBA" id="ARBA00010641"/>
    </source>
</evidence>
<name>A0ABU8MQV0_9PSEU</name>
<evidence type="ECO:0000256" key="3">
    <source>
        <dbReference type="ARBA" id="ARBA00023082"/>
    </source>
</evidence>
<keyword evidence="3" id="KW-0731">Sigma factor</keyword>
<dbReference type="InterPro" id="IPR013325">
    <property type="entry name" value="RNA_pol_sigma_r2"/>
</dbReference>
<gene>
    <name evidence="8" type="ORF">WCD74_13635</name>
</gene>
<protein>
    <submittedName>
        <fullName evidence="8">Sigma-70 family RNA polymerase sigma factor</fullName>
    </submittedName>
</protein>
<dbReference type="Gene3D" id="1.10.10.10">
    <property type="entry name" value="Winged helix-like DNA-binding domain superfamily/Winged helix DNA-binding domain"/>
    <property type="match status" value="1"/>
</dbReference>
<dbReference type="InterPro" id="IPR014284">
    <property type="entry name" value="RNA_pol_sigma-70_dom"/>
</dbReference>
<feature type="domain" description="RNA polymerase sigma-70 region 2" evidence="6">
    <location>
        <begin position="38"/>
        <end position="104"/>
    </location>
</feature>
<dbReference type="SUPFAM" id="SSF88659">
    <property type="entry name" value="Sigma3 and sigma4 domains of RNA polymerase sigma factors"/>
    <property type="match status" value="1"/>
</dbReference>
<keyword evidence="2" id="KW-0805">Transcription regulation</keyword>
<dbReference type="InterPro" id="IPR036388">
    <property type="entry name" value="WH-like_DNA-bd_sf"/>
</dbReference>
<comment type="similarity">
    <text evidence="1">Belongs to the sigma-70 factor family. ECF subfamily.</text>
</comment>
<dbReference type="SUPFAM" id="SSF88946">
    <property type="entry name" value="Sigma2 domain of RNA polymerase sigma factors"/>
    <property type="match status" value="1"/>
</dbReference>
<keyword evidence="9" id="KW-1185">Reference proteome</keyword>
<dbReference type="NCBIfam" id="TIGR02937">
    <property type="entry name" value="sigma70-ECF"/>
    <property type="match status" value="1"/>
</dbReference>
<evidence type="ECO:0000259" key="6">
    <source>
        <dbReference type="Pfam" id="PF04542"/>
    </source>
</evidence>
<keyword evidence="4" id="KW-0804">Transcription</keyword>
<evidence type="ECO:0000256" key="2">
    <source>
        <dbReference type="ARBA" id="ARBA00023015"/>
    </source>
</evidence>
<dbReference type="InterPro" id="IPR007627">
    <property type="entry name" value="RNA_pol_sigma70_r2"/>
</dbReference>
<feature type="domain" description="RNA polymerase sigma factor 70 region 4 type 2" evidence="7">
    <location>
        <begin position="141"/>
        <end position="191"/>
    </location>
</feature>
<feature type="compositionally biased region" description="Low complexity" evidence="5">
    <location>
        <begin position="16"/>
        <end position="25"/>
    </location>
</feature>
<dbReference type="InterPro" id="IPR013324">
    <property type="entry name" value="RNA_pol_sigma_r3/r4-like"/>
</dbReference>
<dbReference type="Pfam" id="PF04542">
    <property type="entry name" value="Sigma70_r2"/>
    <property type="match status" value="1"/>
</dbReference>
<evidence type="ECO:0000259" key="7">
    <source>
        <dbReference type="Pfam" id="PF08281"/>
    </source>
</evidence>
<proteinExistence type="inferred from homology"/>